<name>A0A8X7C332_9ARAC</name>
<evidence type="ECO:0000313" key="1">
    <source>
        <dbReference type="EMBL" id="GFY51992.1"/>
    </source>
</evidence>
<dbReference type="EMBL" id="BMAV01008407">
    <property type="protein sequence ID" value="GFY51992.1"/>
    <property type="molecule type" value="Genomic_DNA"/>
</dbReference>
<reference evidence="1" key="1">
    <citation type="submission" date="2020-08" db="EMBL/GenBank/DDBJ databases">
        <title>Multicomponent nature underlies the extraordinary mechanical properties of spider dragline silk.</title>
        <authorList>
            <person name="Kono N."/>
            <person name="Nakamura H."/>
            <person name="Mori M."/>
            <person name="Yoshida Y."/>
            <person name="Ohtoshi R."/>
            <person name="Malay A.D."/>
            <person name="Moran D.A.P."/>
            <person name="Tomita M."/>
            <person name="Numata K."/>
            <person name="Arakawa K."/>
        </authorList>
    </citation>
    <scope>NUCLEOTIDE SEQUENCE</scope>
</reference>
<organism evidence="1 2">
    <name type="scientific">Trichonephila inaurata madagascariensis</name>
    <dbReference type="NCBI Taxonomy" id="2747483"/>
    <lineage>
        <taxon>Eukaryota</taxon>
        <taxon>Metazoa</taxon>
        <taxon>Ecdysozoa</taxon>
        <taxon>Arthropoda</taxon>
        <taxon>Chelicerata</taxon>
        <taxon>Arachnida</taxon>
        <taxon>Araneae</taxon>
        <taxon>Araneomorphae</taxon>
        <taxon>Entelegynae</taxon>
        <taxon>Araneoidea</taxon>
        <taxon>Nephilidae</taxon>
        <taxon>Trichonephila</taxon>
        <taxon>Trichonephila inaurata</taxon>
    </lineage>
</organism>
<gene>
    <name evidence="1" type="ORF">TNIN_244551</name>
</gene>
<comment type="caution">
    <text evidence="1">The sequence shown here is derived from an EMBL/GenBank/DDBJ whole genome shotgun (WGS) entry which is preliminary data.</text>
</comment>
<dbReference type="AlphaFoldDB" id="A0A8X7C332"/>
<accession>A0A8X7C332</accession>
<evidence type="ECO:0000313" key="2">
    <source>
        <dbReference type="Proteomes" id="UP000886998"/>
    </source>
</evidence>
<protein>
    <submittedName>
        <fullName evidence="1">Uncharacterized protein</fullName>
    </submittedName>
</protein>
<sequence>MPEKFSYEPNTFLEAGISLVWHHLDQRYSNCRLNQIYQFCCWCCTEIKEFRNLQNSYIKLTQERKSEA</sequence>
<dbReference type="Proteomes" id="UP000886998">
    <property type="component" value="Unassembled WGS sequence"/>
</dbReference>
<proteinExistence type="predicted"/>
<keyword evidence="2" id="KW-1185">Reference proteome</keyword>